<accession>A0A495JK65</accession>
<dbReference type="AlphaFoldDB" id="A0A495JK65"/>
<sequence length="170" mass="18484">MPGDRELLEEYVRAGRLMQLASVRADGSPMVGNLWYDPCFDPDLLRFVARHDHWRGGDGHQVGGHGAQGPGGGRVGGSIIAVPPDVRAGTVRGVTFTGTVRAVPQAAVPAAARAFLERWPGAEVAIDPDRLARHETPSRLYEVAVTEWVLFDERRFPNESQHVRAAARTA</sequence>
<gene>
    <name evidence="1" type="ORF">BDK92_3052</name>
</gene>
<proteinExistence type="predicted"/>
<dbReference type="Gene3D" id="2.30.110.10">
    <property type="entry name" value="Electron Transport, Fmn-binding Protein, Chain A"/>
    <property type="match status" value="1"/>
</dbReference>
<dbReference type="SUPFAM" id="SSF50475">
    <property type="entry name" value="FMN-binding split barrel"/>
    <property type="match status" value="1"/>
</dbReference>
<evidence type="ECO:0008006" key="3">
    <source>
        <dbReference type="Google" id="ProtNLM"/>
    </source>
</evidence>
<organism evidence="1 2">
    <name type="scientific">Micromonospora pisi</name>
    <dbReference type="NCBI Taxonomy" id="589240"/>
    <lineage>
        <taxon>Bacteria</taxon>
        <taxon>Bacillati</taxon>
        <taxon>Actinomycetota</taxon>
        <taxon>Actinomycetes</taxon>
        <taxon>Micromonosporales</taxon>
        <taxon>Micromonosporaceae</taxon>
        <taxon>Micromonospora</taxon>
    </lineage>
</organism>
<evidence type="ECO:0000313" key="2">
    <source>
        <dbReference type="Proteomes" id="UP000277671"/>
    </source>
</evidence>
<protein>
    <recommendedName>
        <fullName evidence="3">Pyridoxamine 5'-phosphate oxidase</fullName>
    </recommendedName>
</protein>
<comment type="caution">
    <text evidence="1">The sequence shown here is derived from an EMBL/GenBank/DDBJ whole genome shotgun (WGS) entry which is preliminary data.</text>
</comment>
<dbReference type="InterPro" id="IPR012349">
    <property type="entry name" value="Split_barrel_FMN-bd"/>
</dbReference>
<dbReference type="Proteomes" id="UP000277671">
    <property type="component" value="Unassembled WGS sequence"/>
</dbReference>
<evidence type="ECO:0000313" key="1">
    <source>
        <dbReference type="EMBL" id="RKR88722.1"/>
    </source>
</evidence>
<reference evidence="1 2" key="1">
    <citation type="submission" date="2018-10" db="EMBL/GenBank/DDBJ databases">
        <title>Sequencing the genomes of 1000 actinobacteria strains.</title>
        <authorList>
            <person name="Klenk H.-P."/>
        </authorList>
    </citation>
    <scope>NUCLEOTIDE SEQUENCE [LARGE SCALE GENOMIC DNA]</scope>
    <source>
        <strain evidence="1 2">DSM 45175</strain>
    </source>
</reference>
<name>A0A495JK65_9ACTN</name>
<dbReference type="EMBL" id="RBKT01000001">
    <property type="protein sequence ID" value="RKR88722.1"/>
    <property type="molecule type" value="Genomic_DNA"/>
</dbReference>
<keyword evidence="2" id="KW-1185">Reference proteome</keyword>